<proteinExistence type="predicted"/>
<organism evidence="1 2">
    <name type="scientific">Cochliobolus heterostrophus (strain C4 / ATCC 48331 / race T)</name>
    <name type="common">Southern corn leaf blight fungus</name>
    <name type="synonym">Bipolaris maydis</name>
    <dbReference type="NCBI Taxonomy" id="665024"/>
    <lineage>
        <taxon>Eukaryota</taxon>
        <taxon>Fungi</taxon>
        <taxon>Dikarya</taxon>
        <taxon>Ascomycota</taxon>
        <taxon>Pezizomycotina</taxon>
        <taxon>Dothideomycetes</taxon>
        <taxon>Pleosporomycetidae</taxon>
        <taxon>Pleosporales</taxon>
        <taxon>Pleosporineae</taxon>
        <taxon>Pleosporaceae</taxon>
        <taxon>Bipolaris</taxon>
    </lineage>
</organism>
<dbReference type="HOGENOM" id="CLU_3092891_0_0_1"/>
<evidence type="ECO:0000313" key="1">
    <source>
        <dbReference type="EMBL" id="ENI01296.1"/>
    </source>
</evidence>
<name>N4X3Z3_COCH4</name>
<sequence length="52" mass="6045">KHRARTSTITSSRPTHYSFTLPLHTTTSHYAFRNRRFLHYGCGCSCCPRCRA</sequence>
<reference evidence="2" key="2">
    <citation type="journal article" date="2013" name="PLoS Genet.">
        <title>Comparative genome structure, secondary metabolite, and effector coding capacity across Cochliobolus pathogens.</title>
        <authorList>
            <person name="Condon B.J."/>
            <person name="Leng Y."/>
            <person name="Wu D."/>
            <person name="Bushley K.E."/>
            <person name="Ohm R.A."/>
            <person name="Otillar R."/>
            <person name="Martin J."/>
            <person name="Schackwitz W."/>
            <person name="Grimwood J."/>
            <person name="MohdZainudin N."/>
            <person name="Xue C."/>
            <person name="Wang R."/>
            <person name="Manning V.A."/>
            <person name="Dhillon B."/>
            <person name="Tu Z.J."/>
            <person name="Steffenson B.J."/>
            <person name="Salamov A."/>
            <person name="Sun H."/>
            <person name="Lowry S."/>
            <person name="LaButti K."/>
            <person name="Han J."/>
            <person name="Copeland A."/>
            <person name="Lindquist E."/>
            <person name="Barry K."/>
            <person name="Schmutz J."/>
            <person name="Baker S.E."/>
            <person name="Ciuffetti L.M."/>
            <person name="Grigoriev I.V."/>
            <person name="Zhong S."/>
            <person name="Turgeon B.G."/>
        </authorList>
    </citation>
    <scope>NUCLEOTIDE SEQUENCE [LARGE SCALE GENOMIC DNA]</scope>
    <source>
        <strain evidence="2">C4 / ATCC 48331 / race T</strain>
    </source>
</reference>
<keyword evidence="2" id="KW-1185">Reference proteome</keyword>
<evidence type="ECO:0000313" key="2">
    <source>
        <dbReference type="Proteomes" id="UP000012338"/>
    </source>
</evidence>
<accession>N4X3Z3</accession>
<dbReference type="AlphaFoldDB" id="N4X3Z3"/>
<protein>
    <submittedName>
        <fullName evidence="1">Uncharacterized protein</fullName>
    </submittedName>
</protein>
<feature type="non-terminal residue" evidence="1">
    <location>
        <position position="1"/>
    </location>
</feature>
<dbReference type="Proteomes" id="UP000012338">
    <property type="component" value="Unassembled WGS sequence"/>
</dbReference>
<dbReference type="EMBL" id="KB733469">
    <property type="protein sequence ID" value="ENI01296.1"/>
    <property type="molecule type" value="Genomic_DNA"/>
</dbReference>
<gene>
    <name evidence="1" type="ORF">COCC4DRAFT_53308</name>
</gene>
<reference evidence="1 2" key="1">
    <citation type="journal article" date="2012" name="PLoS Pathog.">
        <title>Diverse lifestyles and strategies of plant pathogenesis encoded in the genomes of eighteen Dothideomycetes fungi.</title>
        <authorList>
            <person name="Ohm R.A."/>
            <person name="Feau N."/>
            <person name="Henrissat B."/>
            <person name="Schoch C.L."/>
            <person name="Horwitz B.A."/>
            <person name="Barry K.W."/>
            <person name="Condon B.J."/>
            <person name="Copeland A.C."/>
            <person name="Dhillon B."/>
            <person name="Glaser F."/>
            <person name="Hesse C.N."/>
            <person name="Kosti I."/>
            <person name="LaButti K."/>
            <person name="Lindquist E.A."/>
            <person name="Lucas S."/>
            <person name="Salamov A.A."/>
            <person name="Bradshaw R.E."/>
            <person name="Ciuffetti L."/>
            <person name="Hamelin R.C."/>
            <person name="Kema G.H.J."/>
            <person name="Lawrence C."/>
            <person name="Scott J.A."/>
            <person name="Spatafora J.W."/>
            <person name="Turgeon B.G."/>
            <person name="de Wit P.J.G.M."/>
            <person name="Zhong S."/>
            <person name="Goodwin S.B."/>
            <person name="Grigoriev I.V."/>
        </authorList>
    </citation>
    <scope>NUCLEOTIDE SEQUENCE [LARGE SCALE GENOMIC DNA]</scope>
    <source>
        <strain evidence="2">C4 / ATCC 48331 / race T</strain>
    </source>
</reference>